<organism evidence="1 2">
    <name type="scientific">Planctomyces bekefii</name>
    <dbReference type="NCBI Taxonomy" id="1653850"/>
    <lineage>
        <taxon>Bacteria</taxon>
        <taxon>Pseudomonadati</taxon>
        <taxon>Planctomycetota</taxon>
        <taxon>Planctomycetia</taxon>
        <taxon>Planctomycetales</taxon>
        <taxon>Planctomycetaceae</taxon>
        <taxon>Planctomyces</taxon>
    </lineage>
</organism>
<dbReference type="AlphaFoldDB" id="A0A5C6M732"/>
<gene>
    <name evidence="1" type="ORF">E3A20_09020</name>
</gene>
<reference evidence="1 2" key="2">
    <citation type="submission" date="2019-08" db="EMBL/GenBank/DDBJ databases">
        <authorList>
            <person name="Henke P."/>
        </authorList>
    </citation>
    <scope>NUCLEOTIDE SEQUENCE [LARGE SCALE GENOMIC DNA]</scope>
    <source>
        <strain evidence="1">Phe10_nw2017</strain>
    </source>
</reference>
<dbReference type="EMBL" id="SRHE01000136">
    <property type="protein sequence ID" value="TWW09973.1"/>
    <property type="molecule type" value="Genomic_DNA"/>
</dbReference>
<protein>
    <recommendedName>
        <fullName evidence="3">UDP-N-acetylglucosamine kinase</fullName>
    </recommendedName>
</protein>
<proteinExistence type="predicted"/>
<dbReference type="InterPro" id="IPR027417">
    <property type="entry name" value="P-loop_NTPase"/>
</dbReference>
<evidence type="ECO:0000313" key="1">
    <source>
        <dbReference type="EMBL" id="TWW09973.1"/>
    </source>
</evidence>
<sequence>MDATASTPTIYVIAGPNGAGKTTFANRFLPAYVHCTEFLNADLIAAGLSPFAPETQNARASELMLERMDGLAERRETFSFETTLAARSYRQRIIRWRAGGYFVHLFFLWLPSADMAVARVANRVIQGGHGLPEETIRQRYARGIVNFYELYQPVVDRWSCFDGSRLPPRLIAESQGLSTEVLDRATWGLIERFRETSL</sequence>
<accession>A0A5C6M732</accession>
<dbReference type="PANTHER" id="PTHR39206">
    <property type="entry name" value="SLL8004 PROTEIN"/>
    <property type="match status" value="1"/>
</dbReference>
<dbReference type="Pfam" id="PF13671">
    <property type="entry name" value="AAA_33"/>
    <property type="match status" value="1"/>
</dbReference>
<evidence type="ECO:0008006" key="3">
    <source>
        <dbReference type="Google" id="ProtNLM"/>
    </source>
</evidence>
<dbReference type="PANTHER" id="PTHR39206:SF1">
    <property type="entry name" value="SLL8004 PROTEIN"/>
    <property type="match status" value="1"/>
</dbReference>
<comment type="caution">
    <text evidence="1">The sequence shown here is derived from an EMBL/GenBank/DDBJ whole genome shotgun (WGS) entry which is preliminary data.</text>
</comment>
<dbReference type="Gene3D" id="3.40.50.300">
    <property type="entry name" value="P-loop containing nucleotide triphosphate hydrolases"/>
    <property type="match status" value="1"/>
</dbReference>
<dbReference type="Proteomes" id="UP000321083">
    <property type="component" value="Unassembled WGS sequence"/>
</dbReference>
<name>A0A5C6M732_9PLAN</name>
<keyword evidence="2" id="KW-1185">Reference proteome</keyword>
<dbReference type="SUPFAM" id="SSF52540">
    <property type="entry name" value="P-loop containing nucleoside triphosphate hydrolases"/>
    <property type="match status" value="1"/>
</dbReference>
<evidence type="ECO:0000313" key="2">
    <source>
        <dbReference type="Proteomes" id="UP000321083"/>
    </source>
</evidence>
<reference evidence="1 2" key="1">
    <citation type="submission" date="2019-08" db="EMBL/GenBank/DDBJ databases">
        <title>100 year-old enigma solved: identification of Planctomyces bekefii, the type genus and species of the phylum Planctomycetes.</title>
        <authorList>
            <person name="Svetlana D.N."/>
            <person name="Overmann J."/>
        </authorList>
    </citation>
    <scope>NUCLEOTIDE SEQUENCE [LARGE SCALE GENOMIC DNA]</scope>
    <source>
        <strain evidence="1">Phe10_nw2017</strain>
    </source>
</reference>